<dbReference type="RefSeq" id="WP_240812371.1">
    <property type="nucleotide sequence ID" value="NZ_JBHLXF010000007.1"/>
</dbReference>
<dbReference type="AlphaFoldDB" id="A0A6A2W1C1"/>
<accession>A0A6A2W1C1</accession>
<evidence type="ECO:0000313" key="3">
    <source>
        <dbReference type="Proteomes" id="UP000440041"/>
    </source>
</evidence>
<organism evidence="2 3">
    <name type="scientific">Bifidobacterium apri</name>
    <dbReference type="NCBI Taxonomy" id="1769423"/>
    <lineage>
        <taxon>Bacteria</taxon>
        <taxon>Bacillati</taxon>
        <taxon>Actinomycetota</taxon>
        <taxon>Actinomycetes</taxon>
        <taxon>Bifidobacteriales</taxon>
        <taxon>Bifidobacteriaceae</taxon>
        <taxon>Bifidobacterium</taxon>
    </lineage>
</organism>
<dbReference type="EMBL" id="WBSO01000007">
    <property type="protein sequence ID" value="KAB8297532.1"/>
    <property type="molecule type" value="Genomic_DNA"/>
</dbReference>
<proteinExistence type="predicted"/>
<dbReference type="Pfam" id="PF10923">
    <property type="entry name" value="BrxC_BrxD"/>
    <property type="match status" value="1"/>
</dbReference>
<feature type="region of interest" description="Disordered" evidence="1">
    <location>
        <begin position="1"/>
        <end position="61"/>
    </location>
</feature>
<comment type="caution">
    <text evidence="2">The sequence shown here is derived from an EMBL/GenBank/DDBJ whole genome shotgun (WGS) entry which is preliminary data.</text>
</comment>
<evidence type="ECO:0000256" key="1">
    <source>
        <dbReference type="SAM" id="MobiDB-lite"/>
    </source>
</evidence>
<reference evidence="2 3" key="1">
    <citation type="submission" date="2019-09" db="EMBL/GenBank/DDBJ databases">
        <title>Characterization of the phylogenetic diversity of two novel species belonging to the genus Bifidobacterium: Bifidobacterium cebidarum sp. nov. and Bifidobacterium leontopitheci sp. nov.</title>
        <authorList>
            <person name="Lugli G.A."/>
            <person name="Duranti S."/>
            <person name="Milani C."/>
            <person name="Turroni F."/>
            <person name="Ventura M."/>
        </authorList>
    </citation>
    <scope>NUCLEOTIDE SEQUENCE [LARGE SCALE GENOMIC DNA]</scope>
    <source>
        <strain evidence="2 3">DSM 100238</strain>
    </source>
</reference>
<dbReference type="Proteomes" id="UP000440041">
    <property type="component" value="Unassembled WGS sequence"/>
</dbReference>
<name>A0A6A2W1C1_9BIFI</name>
<feature type="compositionally biased region" description="Low complexity" evidence="1">
    <location>
        <begin position="26"/>
        <end position="53"/>
    </location>
</feature>
<evidence type="ECO:0000313" key="2">
    <source>
        <dbReference type="EMBL" id="KAB8297532.1"/>
    </source>
</evidence>
<feature type="compositionally biased region" description="Polar residues" evidence="1">
    <location>
        <begin position="1"/>
        <end position="19"/>
    </location>
</feature>
<keyword evidence="3" id="KW-1185">Reference proteome</keyword>
<gene>
    <name evidence="2" type="ORF">DSM100238_1135</name>
</gene>
<protein>
    <submittedName>
        <fullName evidence="2">Biotin carboxylase</fullName>
    </submittedName>
</protein>
<sequence length="505" mass="55970">MDMDRTTPTSTGDTAQDATSGIGDVHTPSTPAHPTTTTTPDTTSQGTPTTQPASVPPRRQVPKRIAGVIINSLKGGVVPRIGLPYITVGRRREIEAILHDVDIIEDGGAAFRFIEGRYGSGKSFLLQAVRTHVMDRGFVVVDADLSPERRLQGTKGQGLATYRELMRNMSTKTRPEGGALPLILDRWISQVQTDTARALAESTGVMPSPDDPEYAVRVDQTISEVIASMQDMVHGFDFARLLTMYYHARRQGDDETAGRVLKWFRGEYATKTEARGELGVGVIIADDNWYDYLKLFAGFLVKAGYRGLIVMLDELVNIYKIPNAITRQNNYEKMLTMYNDTMQGKAHHIGIIMCGTPQCVEDRHRGIYSYEALRSRLADGRFSSEGTRDLLAPVIHLDPLGPEEMLVLAGKLADIHARLYGYEQTLSDEDLASFIRIEYQRVGADSHITPREVIRDFIELLDILYQHPGKKPADLLASDEFSYAQGDPSDGMNPQAGGQYAQFTI</sequence>
<dbReference type="InterPro" id="IPR027417">
    <property type="entry name" value="P-loop_NTPase"/>
</dbReference>
<dbReference type="SUPFAM" id="SSF52540">
    <property type="entry name" value="P-loop containing nucleoside triphosphate hydrolases"/>
    <property type="match status" value="1"/>
</dbReference>
<dbReference type="InterPro" id="IPR021228">
    <property type="entry name" value="BrxD"/>
</dbReference>